<evidence type="ECO:0000313" key="21">
    <source>
        <dbReference type="EMBL" id="CAE6848421.1"/>
    </source>
</evidence>
<dbReference type="Proteomes" id="UP000673821">
    <property type="component" value="Unassembled WGS sequence"/>
</dbReference>
<dbReference type="InterPro" id="IPR011115">
    <property type="entry name" value="SecA_DEAD"/>
</dbReference>
<evidence type="ECO:0000256" key="10">
    <source>
        <dbReference type="ARBA" id="ARBA00022833"/>
    </source>
</evidence>
<dbReference type="InterPro" id="IPR020937">
    <property type="entry name" value="SecA_CS"/>
</dbReference>
<organism evidence="21 22">
    <name type="scientific">Paraburkholderia nemoris</name>
    <dbReference type="NCBI Taxonomy" id="2793076"/>
    <lineage>
        <taxon>Bacteria</taxon>
        <taxon>Pseudomonadati</taxon>
        <taxon>Pseudomonadota</taxon>
        <taxon>Betaproteobacteria</taxon>
        <taxon>Burkholderiales</taxon>
        <taxon>Burkholderiaceae</taxon>
        <taxon>Paraburkholderia</taxon>
    </lineage>
</organism>
<dbReference type="Pfam" id="PF07517">
    <property type="entry name" value="SecA_DEAD"/>
    <property type="match status" value="1"/>
</dbReference>
<keyword evidence="11 16" id="KW-0067">ATP-binding</keyword>
<evidence type="ECO:0000256" key="7">
    <source>
        <dbReference type="ARBA" id="ARBA00022519"/>
    </source>
</evidence>
<dbReference type="SUPFAM" id="SSF81886">
    <property type="entry name" value="Helical scaffold and wing domains of SecA"/>
    <property type="match status" value="1"/>
</dbReference>
<dbReference type="InterPro" id="IPR036670">
    <property type="entry name" value="SecA_X-link_sf"/>
</dbReference>
<dbReference type="PROSITE" id="PS51194">
    <property type="entry name" value="HELICASE_CTER"/>
    <property type="match status" value="1"/>
</dbReference>
<dbReference type="PROSITE" id="PS01312">
    <property type="entry name" value="SECA"/>
    <property type="match status" value="1"/>
</dbReference>
<comment type="subcellular location">
    <subcellularLocation>
        <location evidence="16">Cell membrane</location>
        <topology evidence="16">Peripheral membrane protein</topology>
        <orientation evidence="16">Cytoplasmic side</orientation>
    </subcellularLocation>
    <subcellularLocation>
        <location evidence="16">Cytoplasm</location>
    </subcellularLocation>
    <subcellularLocation>
        <location evidence="2">Membrane</location>
        <topology evidence="2">Peripheral membrane protein</topology>
    </subcellularLocation>
    <text evidence="16">Distribution is 50-50.</text>
</comment>
<evidence type="ECO:0000256" key="14">
    <source>
        <dbReference type="ARBA" id="ARBA00023010"/>
    </source>
</evidence>
<dbReference type="Pfam" id="PF07516">
    <property type="entry name" value="SecA_SW"/>
    <property type="match status" value="1"/>
</dbReference>
<feature type="binding site" evidence="16">
    <location>
        <begin position="122"/>
        <end position="126"/>
    </location>
    <ligand>
        <name>ATP</name>
        <dbReference type="ChEBI" id="CHEBI:30616"/>
    </ligand>
</feature>
<feature type="binding site" evidence="16">
    <location>
        <position position="104"/>
    </location>
    <ligand>
        <name>ATP</name>
        <dbReference type="ChEBI" id="CHEBI:30616"/>
    </ligand>
</feature>
<dbReference type="HAMAP" id="MF_01382">
    <property type="entry name" value="SecA"/>
    <property type="match status" value="1"/>
</dbReference>
<feature type="domain" description="Helicase C-terminal" evidence="19">
    <location>
        <begin position="443"/>
        <end position="662"/>
    </location>
</feature>
<feature type="domain" description="Helicase ATP-binding" evidence="18">
    <location>
        <begin position="106"/>
        <end position="264"/>
    </location>
</feature>
<keyword evidence="7" id="KW-0997">Cell inner membrane</keyword>
<dbReference type="NCBIfam" id="TIGR00963">
    <property type="entry name" value="secA"/>
    <property type="match status" value="1"/>
</dbReference>
<dbReference type="Pfam" id="PF02810">
    <property type="entry name" value="SEC-C"/>
    <property type="match status" value="1"/>
</dbReference>
<evidence type="ECO:0000256" key="16">
    <source>
        <dbReference type="HAMAP-Rule" id="MF_01382"/>
    </source>
</evidence>
<keyword evidence="10" id="KW-0862">Zinc</keyword>
<dbReference type="InterPro" id="IPR011130">
    <property type="entry name" value="SecA_preprotein_X-link_dom"/>
</dbReference>
<dbReference type="PRINTS" id="PR00906">
    <property type="entry name" value="SECA"/>
</dbReference>
<evidence type="ECO:0000256" key="6">
    <source>
        <dbReference type="ARBA" id="ARBA00022490"/>
    </source>
</evidence>
<dbReference type="Pfam" id="PF01043">
    <property type="entry name" value="SecA_PP_bind"/>
    <property type="match status" value="1"/>
</dbReference>
<dbReference type="Gene3D" id="1.10.3060.10">
    <property type="entry name" value="Helical scaffold and wing domains of SecA"/>
    <property type="match status" value="1"/>
</dbReference>
<protein>
    <recommendedName>
        <fullName evidence="16 17">Protein translocase subunit SecA</fullName>
        <ecNumber evidence="16">7.4.2.8</ecNumber>
    </recommendedName>
</protein>
<keyword evidence="6 16" id="KW-0963">Cytoplasm</keyword>
<dbReference type="Pfam" id="PF21090">
    <property type="entry name" value="P-loop_SecA"/>
    <property type="match status" value="1"/>
</dbReference>
<keyword evidence="13 16" id="KW-1278">Translocase</keyword>
<dbReference type="InterPro" id="IPR004027">
    <property type="entry name" value="SEC_C_motif"/>
</dbReference>
<keyword evidence="12 16" id="KW-0653">Protein transport</keyword>
<evidence type="ECO:0000256" key="12">
    <source>
        <dbReference type="ARBA" id="ARBA00022927"/>
    </source>
</evidence>
<keyword evidence="8" id="KW-0479">Metal-binding</keyword>
<comment type="catalytic activity">
    <reaction evidence="16">
        <text>ATP + H2O + cellular proteinSide 1 = ADP + phosphate + cellular proteinSide 2.</text>
        <dbReference type="EC" id="7.4.2.8"/>
    </reaction>
</comment>
<keyword evidence="15 16" id="KW-0472">Membrane</keyword>
<evidence type="ECO:0000256" key="8">
    <source>
        <dbReference type="ARBA" id="ARBA00022723"/>
    </source>
</evidence>
<dbReference type="EMBL" id="CAJNBH010000034">
    <property type="protein sequence ID" value="CAE6848421.1"/>
    <property type="molecule type" value="Genomic_DNA"/>
</dbReference>
<feature type="binding site" evidence="16">
    <location>
        <position position="532"/>
    </location>
    <ligand>
        <name>ATP</name>
        <dbReference type="ChEBI" id="CHEBI:30616"/>
    </ligand>
</feature>
<evidence type="ECO:0000256" key="3">
    <source>
        <dbReference type="ARBA" id="ARBA00007650"/>
    </source>
</evidence>
<name>A0ABN7N392_9BURK</name>
<dbReference type="InterPro" id="IPR011116">
    <property type="entry name" value="SecA_Wing/Scaffold"/>
</dbReference>
<dbReference type="InterPro" id="IPR014001">
    <property type="entry name" value="Helicase_ATP-bd"/>
</dbReference>
<keyword evidence="22" id="KW-1185">Reference proteome</keyword>
<accession>A0ABN7N392</accession>
<dbReference type="InterPro" id="IPR014018">
    <property type="entry name" value="SecA_motor_DEAD"/>
</dbReference>
<evidence type="ECO:0000313" key="22">
    <source>
        <dbReference type="Proteomes" id="UP000673821"/>
    </source>
</evidence>
<gene>
    <name evidence="16 21" type="primary">secA</name>
    <name evidence="21" type="ORF">R69776_07373</name>
</gene>
<dbReference type="InterPro" id="IPR001650">
    <property type="entry name" value="Helicase_C-like"/>
</dbReference>
<dbReference type="SMART" id="SM00957">
    <property type="entry name" value="SecA_DEAD"/>
    <property type="match status" value="1"/>
</dbReference>
<evidence type="ECO:0000256" key="5">
    <source>
        <dbReference type="ARBA" id="ARBA00022475"/>
    </source>
</evidence>
<dbReference type="PANTHER" id="PTHR30612:SF0">
    <property type="entry name" value="CHLOROPLAST PROTEIN-TRANSPORTING ATPASE"/>
    <property type="match status" value="1"/>
</dbReference>
<evidence type="ECO:0000256" key="4">
    <source>
        <dbReference type="ARBA" id="ARBA00022448"/>
    </source>
</evidence>
<comment type="similarity">
    <text evidence="3 16 17">Belongs to the SecA family.</text>
</comment>
<sequence>MNRTPRTSRSRDADTDPMTTGFLQKIFGSRNQRLVKQYQKTVTAINALEPQIEQLTDDQLRAKTGEFRQRVASGESLDKLLPEAFAVCREASKRTLKMRHFDVQLIGGMVLHYGKIGEMRTGEGKTLVATLPVYLNALSGRGVHVVTVNDYLAQRDAEWMARLYNFLGLSVGINLSQMDHGAKQEAYAADITYGTNNEFGFDYLRDNMVYETDARVQRALNFAVVDEVDSILIDEARTPLIISGQAEDHTELYVRMNALPPLLERQIGEEKADGTGVEKPGDYTLDEKGRQVFLTESGHEKAERLLAEWGLIGEGESLYAPQNITLMHHVYAALRAHTLFFKDQHYVVQNGEVVIVDEFTGRLMSGRRWSDGLHQAVEAKEHVKIQSENQTLASITFQNYFRMYAKLSGMTGTADTEAYEFNEIYGLETVVIPTNRPPKRIDKQDQIYKTAKERYDAVIRDIRDCHERGQPVLVGTTSIENSELLSHLLKQAGLPHEVLNAKQHAREAEIVAEAGRPKRVTIATNMAGRGTDIVLGGNAEKQASFIEKDETLSEEEKQRRIQKLHDEWQALHDQVKAAGGLHIIGTERHESRRIDNQLRGRAGRQGDPGSSRFYLSLEDPLLRIFAGDRVRAIMDRLKMPEGEAIEAGIVSRSIESAQRKVEARNFDVRKQLLEYDDVSNDQRKVIYQQRNELLEANDITETIGAMRGGVIADIVHQFVPAGSIEEQWDVPELEEVLRNEWQLDLAIQEMINESNSISADEILEAVEAAADEAYESKVEQVGRESFSAFERSIMLQTLDRSWREHLAALDHLRQGIHLRGYAQKNPKQEYKREAFELFAAMLDAVKLEVTRVVMNVQIQSPEQLEQAAEQLEEQGSHLENVEFRHAEFAEAAAAAPAAAEAATAAMIGDAMSHGASHAIGSDVSVDNVPKVGRNDPCPCGSGKKYKQCHGKIA</sequence>
<dbReference type="SUPFAM" id="SSF81767">
    <property type="entry name" value="Pre-protein crosslinking domain of SecA"/>
    <property type="match status" value="1"/>
</dbReference>
<dbReference type="Gene3D" id="3.40.50.300">
    <property type="entry name" value="P-loop containing nucleotide triphosphate hydrolases"/>
    <property type="match status" value="2"/>
</dbReference>
<comment type="caution">
    <text evidence="21">The sequence shown here is derived from an EMBL/GenBank/DDBJ whole genome shotgun (WGS) entry which is preliminary data.</text>
</comment>
<reference evidence="21 22" key="1">
    <citation type="submission" date="2021-02" db="EMBL/GenBank/DDBJ databases">
        <authorList>
            <person name="Vanwijnsberghe S."/>
        </authorList>
    </citation>
    <scope>NUCLEOTIDE SEQUENCE [LARGE SCALE GENOMIC DNA]</scope>
    <source>
        <strain evidence="21 22">R-69776</strain>
    </source>
</reference>
<keyword evidence="5 16" id="KW-1003">Cell membrane</keyword>
<comment type="subunit">
    <text evidence="16">Monomer and homodimer. Part of the essential Sec protein translocation apparatus which comprises SecA, SecYEG and auxiliary proteins SecDF-YajC and YidC.</text>
</comment>
<dbReference type="PROSITE" id="PS51196">
    <property type="entry name" value="SECA_MOTOR_DEAD"/>
    <property type="match status" value="1"/>
</dbReference>
<keyword evidence="9 16" id="KW-0547">Nucleotide-binding</keyword>
<evidence type="ECO:0000256" key="9">
    <source>
        <dbReference type="ARBA" id="ARBA00022741"/>
    </source>
</evidence>
<feature type="domain" description="SecA family profile" evidence="20">
    <location>
        <begin position="20"/>
        <end position="646"/>
    </location>
</feature>
<evidence type="ECO:0000256" key="17">
    <source>
        <dbReference type="RuleBase" id="RU003874"/>
    </source>
</evidence>
<comment type="cofactor">
    <cofactor evidence="1">
        <name>Zn(2+)</name>
        <dbReference type="ChEBI" id="CHEBI:29105"/>
    </cofactor>
</comment>
<comment type="function">
    <text evidence="16">Part of the Sec protein translocase complex. Interacts with the SecYEG preprotein conducting channel. Has a central role in coupling the hydrolysis of ATP to the transfer of proteins into and across the cell membrane, serving both as a receptor for the preprotein-SecB complex and as an ATP-driven molecular motor driving the stepwise translocation of polypeptide chains across the membrane.</text>
</comment>
<dbReference type="PANTHER" id="PTHR30612">
    <property type="entry name" value="SECA INNER MEMBRANE COMPONENT OF SEC PROTEIN SECRETION SYSTEM"/>
    <property type="match status" value="1"/>
</dbReference>
<dbReference type="InterPro" id="IPR000185">
    <property type="entry name" value="SecA"/>
</dbReference>
<dbReference type="EC" id="7.4.2.8" evidence="16"/>
<keyword evidence="4 16" id="KW-0813">Transport</keyword>
<evidence type="ECO:0000256" key="1">
    <source>
        <dbReference type="ARBA" id="ARBA00001947"/>
    </source>
</evidence>
<evidence type="ECO:0000256" key="15">
    <source>
        <dbReference type="ARBA" id="ARBA00023136"/>
    </source>
</evidence>
<dbReference type="CDD" id="cd18803">
    <property type="entry name" value="SF2_C_secA"/>
    <property type="match status" value="1"/>
</dbReference>
<dbReference type="InterPro" id="IPR027417">
    <property type="entry name" value="P-loop_NTPase"/>
</dbReference>
<evidence type="ECO:0000259" key="20">
    <source>
        <dbReference type="PROSITE" id="PS51196"/>
    </source>
</evidence>
<evidence type="ECO:0000259" key="19">
    <source>
        <dbReference type="PROSITE" id="PS51194"/>
    </source>
</evidence>
<dbReference type="InterPro" id="IPR044722">
    <property type="entry name" value="SecA_SF2_C"/>
</dbReference>
<dbReference type="SUPFAM" id="SSF52540">
    <property type="entry name" value="P-loop containing nucleoside triphosphate hydrolases"/>
    <property type="match status" value="2"/>
</dbReference>
<evidence type="ECO:0000259" key="18">
    <source>
        <dbReference type="PROSITE" id="PS51192"/>
    </source>
</evidence>
<keyword evidence="14 16" id="KW-0811">Translocation</keyword>
<dbReference type="CDD" id="cd17928">
    <property type="entry name" value="DEXDc_SecA"/>
    <property type="match status" value="1"/>
</dbReference>
<dbReference type="SMART" id="SM00958">
    <property type="entry name" value="SecA_PP_bind"/>
    <property type="match status" value="1"/>
</dbReference>
<evidence type="ECO:0000256" key="13">
    <source>
        <dbReference type="ARBA" id="ARBA00022967"/>
    </source>
</evidence>
<dbReference type="InterPro" id="IPR036266">
    <property type="entry name" value="SecA_Wing/Scaffold_sf"/>
</dbReference>
<dbReference type="PROSITE" id="PS51192">
    <property type="entry name" value="HELICASE_ATP_BIND_1"/>
    <property type="match status" value="1"/>
</dbReference>
<dbReference type="Gene3D" id="3.90.1440.10">
    <property type="entry name" value="SecA, preprotein cross-linking domain"/>
    <property type="match status" value="1"/>
</dbReference>
<evidence type="ECO:0000256" key="11">
    <source>
        <dbReference type="ARBA" id="ARBA00022840"/>
    </source>
</evidence>
<proteinExistence type="inferred from homology"/>
<dbReference type="NCBIfam" id="NF009538">
    <property type="entry name" value="PRK12904.1"/>
    <property type="match status" value="1"/>
</dbReference>
<evidence type="ECO:0000256" key="2">
    <source>
        <dbReference type="ARBA" id="ARBA00004170"/>
    </source>
</evidence>